<name>A0AA40BQR6_9PEZI</name>
<gene>
    <name evidence="1" type="ORF">B0T18DRAFT_422560</name>
</gene>
<evidence type="ECO:0000313" key="1">
    <source>
        <dbReference type="EMBL" id="KAK0738674.1"/>
    </source>
</evidence>
<proteinExistence type="predicted"/>
<keyword evidence="2" id="KW-1185">Reference proteome</keyword>
<dbReference type="Proteomes" id="UP001172155">
    <property type="component" value="Unassembled WGS sequence"/>
</dbReference>
<protein>
    <submittedName>
        <fullName evidence="1">Uncharacterized protein</fullName>
    </submittedName>
</protein>
<reference evidence="1" key="1">
    <citation type="submission" date="2023-06" db="EMBL/GenBank/DDBJ databases">
        <title>Genome-scale phylogeny and comparative genomics of the fungal order Sordariales.</title>
        <authorList>
            <consortium name="Lawrence Berkeley National Laboratory"/>
            <person name="Hensen N."/>
            <person name="Bonometti L."/>
            <person name="Westerberg I."/>
            <person name="Brannstrom I.O."/>
            <person name="Guillou S."/>
            <person name="Cros-Aarteil S."/>
            <person name="Calhoun S."/>
            <person name="Haridas S."/>
            <person name="Kuo A."/>
            <person name="Mondo S."/>
            <person name="Pangilinan J."/>
            <person name="Riley R."/>
            <person name="LaButti K."/>
            <person name="Andreopoulos B."/>
            <person name="Lipzen A."/>
            <person name="Chen C."/>
            <person name="Yanf M."/>
            <person name="Daum C."/>
            <person name="Ng V."/>
            <person name="Clum A."/>
            <person name="Steindorff A."/>
            <person name="Ohm R."/>
            <person name="Martin F."/>
            <person name="Silar P."/>
            <person name="Natvig D."/>
            <person name="Lalanne C."/>
            <person name="Gautier V."/>
            <person name="Ament-velasquez S.L."/>
            <person name="Kruys A."/>
            <person name="Hutchinson M.I."/>
            <person name="Powell A.J."/>
            <person name="Barry K."/>
            <person name="Miller A.N."/>
            <person name="Grigoriev I.V."/>
            <person name="Debuchy R."/>
            <person name="Gladieux P."/>
            <person name="Thoren M.H."/>
            <person name="Johannesson H."/>
        </authorList>
    </citation>
    <scope>NUCLEOTIDE SEQUENCE</scope>
    <source>
        <strain evidence="1">SMH3187-1</strain>
    </source>
</reference>
<organism evidence="1 2">
    <name type="scientific">Schizothecium vesticola</name>
    <dbReference type="NCBI Taxonomy" id="314040"/>
    <lineage>
        <taxon>Eukaryota</taxon>
        <taxon>Fungi</taxon>
        <taxon>Dikarya</taxon>
        <taxon>Ascomycota</taxon>
        <taxon>Pezizomycotina</taxon>
        <taxon>Sordariomycetes</taxon>
        <taxon>Sordariomycetidae</taxon>
        <taxon>Sordariales</taxon>
        <taxon>Schizotheciaceae</taxon>
        <taxon>Schizothecium</taxon>
    </lineage>
</organism>
<accession>A0AA40BQR6</accession>
<evidence type="ECO:0000313" key="2">
    <source>
        <dbReference type="Proteomes" id="UP001172155"/>
    </source>
</evidence>
<dbReference type="AlphaFoldDB" id="A0AA40BQR6"/>
<sequence length="249" mass="28243">MASRQNSWTSNTSSVRRSSRAQRECKVSGCKKLHCYVKAGEKKIYSQYCIRHTCFRRFSIKDGFFCSIHVVNDEKYCLEHMTCAADQCRHTGSYEDVQTHEDDTHPWFCPSHRCGHDNCKSGIDDILSKRCREHQECAAPQCTSKPDHNAYSHYCPTHTCQGGAGTCSLQAISDNRCRDHLKCGLPSCPRPCHRTAAGRLEFLCHAHLATKCVRPGCGRIKLYAHRRYCLDHGCCVPDCTGERHLLRGT</sequence>
<dbReference type="EMBL" id="JAUKUD010000007">
    <property type="protein sequence ID" value="KAK0738674.1"/>
    <property type="molecule type" value="Genomic_DNA"/>
</dbReference>
<comment type="caution">
    <text evidence="1">The sequence shown here is derived from an EMBL/GenBank/DDBJ whole genome shotgun (WGS) entry which is preliminary data.</text>
</comment>